<dbReference type="HOGENOM" id="CLU_2665001_0_0_3"/>
<organism evidence="2 3">
    <name type="scientific">Cylindrospermum stagnale PCC 7417</name>
    <dbReference type="NCBI Taxonomy" id="56107"/>
    <lineage>
        <taxon>Bacteria</taxon>
        <taxon>Bacillati</taxon>
        <taxon>Cyanobacteriota</taxon>
        <taxon>Cyanophyceae</taxon>
        <taxon>Nostocales</taxon>
        <taxon>Nostocaceae</taxon>
        <taxon>Cylindrospermum</taxon>
    </lineage>
</organism>
<reference evidence="2 3" key="1">
    <citation type="submission" date="2012-06" db="EMBL/GenBank/DDBJ databases">
        <title>Finished chromosome of genome of Cylindrospermum stagnale PCC 7417.</title>
        <authorList>
            <consortium name="US DOE Joint Genome Institute"/>
            <person name="Gugger M."/>
            <person name="Coursin T."/>
            <person name="Rippka R."/>
            <person name="Tandeau De Marsac N."/>
            <person name="Huntemann M."/>
            <person name="Wei C.-L."/>
            <person name="Han J."/>
            <person name="Detter J.C."/>
            <person name="Han C."/>
            <person name="Tapia R."/>
            <person name="Chen A."/>
            <person name="Kyrpides N."/>
            <person name="Mavromatis K."/>
            <person name="Markowitz V."/>
            <person name="Szeto E."/>
            <person name="Ivanova N."/>
            <person name="Pagani I."/>
            <person name="Pati A."/>
            <person name="Goodwin L."/>
            <person name="Nordberg H.P."/>
            <person name="Cantor M.N."/>
            <person name="Hua S.X."/>
            <person name="Woyke T."/>
            <person name="Kerfeld C.A."/>
        </authorList>
    </citation>
    <scope>NUCLEOTIDE SEQUENCE [LARGE SCALE GENOMIC DNA]</scope>
    <source>
        <strain evidence="2 3">PCC 7417</strain>
    </source>
</reference>
<keyword evidence="3" id="KW-1185">Reference proteome</keyword>
<gene>
    <name evidence="2" type="ORF">Cylst_3520</name>
</gene>
<dbReference type="KEGG" id="csg:Cylst_3520"/>
<keyword evidence="1" id="KW-0812">Transmembrane</keyword>
<dbReference type="EMBL" id="CP003642">
    <property type="protein sequence ID" value="AFZ25659.1"/>
    <property type="molecule type" value="Genomic_DNA"/>
</dbReference>
<sequence>MISCVNAFRFTQRRTRGMKERYIVNVFVFYGLPIINLMVVIVSTTHNIKLLWGGHLARPNYALNSLFSDSSLILK</sequence>
<name>K9X0S2_9NOST</name>
<evidence type="ECO:0000313" key="2">
    <source>
        <dbReference type="EMBL" id="AFZ25659.1"/>
    </source>
</evidence>
<accession>K9X0S2</accession>
<proteinExistence type="predicted"/>
<keyword evidence="1" id="KW-1133">Transmembrane helix</keyword>
<dbReference type="STRING" id="56107.Cylst_3520"/>
<protein>
    <submittedName>
        <fullName evidence="2">Uncharacterized protein</fullName>
    </submittedName>
</protein>
<feature type="transmembrane region" description="Helical" evidence="1">
    <location>
        <begin position="22"/>
        <end position="42"/>
    </location>
</feature>
<dbReference type="AlphaFoldDB" id="K9X0S2"/>
<keyword evidence="1" id="KW-0472">Membrane</keyword>
<dbReference type="Proteomes" id="UP000010475">
    <property type="component" value="Chromosome"/>
</dbReference>
<evidence type="ECO:0000313" key="3">
    <source>
        <dbReference type="Proteomes" id="UP000010475"/>
    </source>
</evidence>
<evidence type="ECO:0000256" key="1">
    <source>
        <dbReference type="SAM" id="Phobius"/>
    </source>
</evidence>